<dbReference type="SUPFAM" id="SSF117281">
    <property type="entry name" value="Kelch motif"/>
    <property type="match status" value="2"/>
</dbReference>
<dbReference type="InterPro" id="IPR056737">
    <property type="entry name" value="Beta-prop_ATRN-MKLN-like"/>
</dbReference>
<dbReference type="PANTHER" id="PTHR46375:SF3">
    <property type="entry name" value="KELCH REPEAT AND BTB DOMAIN-CONTAINING PROTEIN 13"/>
    <property type="match status" value="1"/>
</dbReference>
<dbReference type="Proteomes" id="UP000291124">
    <property type="component" value="Chromosome"/>
</dbReference>
<name>A0A4P6YIQ5_9FLAO</name>
<dbReference type="OrthoDB" id="996574at2"/>
<dbReference type="KEGG" id="fnk:E1750_17400"/>
<gene>
    <name evidence="6" type="ORF">E1750_17400</name>
</gene>
<dbReference type="InterPro" id="IPR010496">
    <property type="entry name" value="AL/BT2_dom"/>
</dbReference>
<evidence type="ECO:0000313" key="6">
    <source>
        <dbReference type="EMBL" id="QBN20490.1"/>
    </source>
</evidence>
<sequence length="561" mass="64399">MNKIIFFVLCFLFEALFFCSAQTADLKDFRWTTVDTKGDVIARHESSMVEYKGKFYLIGGRGMNSINVFDPKANTWKENAKPPLEMHHFQAVVYKDAIYVIAMTGKYPKEVPLENIWLYYPEKDQWEKGPEIPENRRRGGSGAVIYEDKLYLVCGIDYGHTSGTNNNFDSYNLITGQWEILTKAPHIRDHFSTIVVADKLYCIGGRNTSFHYPENFGAFFEQTMPFVDVYNFKEKQWHTMKEELPYPTAAGGLVYFQDKILYFGGEGALKQAYNTTQCLDLVTYKWSQLAPLNIGRHSGGAVVYNGKIYTAAGSPTKGGANLNSMETFSVNTNWISLFNGENLDGWEVKKSEKDKEKSFWSVDNGAILFNSLSSSEHNHFWLQNKVEYDDFELRLKFKTSRENKGNSGVQIRSRFDENAKVDINGITIEGWMDGPQVDINPNDPWKTGWIYNETREYKHWINPVSKDWKIAVTDVEPKKVINYFEDEGLGWNDLTIICKGMRIITIVNNVIISDYDGTGILNDKAHKSHCVGEKGFIALQGHMNSQNKIWYKDIEIRELKK</sequence>
<accession>A0A4P6YIQ5</accession>
<dbReference type="Pfam" id="PF06439">
    <property type="entry name" value="3keto-disac_hyd"/>
    <property type="match status" value="1"/>
</dbReference>
<dbReference type="EMBL" id="CP037933">
    <property type="protein sequence ID" value="QBN20490.1"/>
    <property type="molecule type" value="Genomic_DNA"/>
</dbReference>
<keyword evidence="1" id="KW-0880">Kelch repeat</keyword>
<dbReference type="InterPro" id="IPR052392">
    <property type="entry name" value="Kelch-BTB_domain-containing"/>
</dbReference>
<dbReference type="Pfam" id="PF24981">
    <property type="entry name" value="Beta-prop_ATRN-LZTR1"/>
    <property type="match status" value="1"/>
</dbReference>
<dbReference type="InterPro" id="IPR006652">
    <property type="entry name" value="Kelch_1"/>
</dbReference>
<evidence type="ECO:0000256" key="1">
    <source>
        <dbReference type="ARBA" id="ARBA00022441"/>
    </source>
</evidence>
<dbReference type="InterPro" id="IPR015915">
    <property type="entry name" value="Kelch-typ_b-propeller"/>
</dbReference>
<keyword evidence="2" id="KW-0677">Repeat</keyword>
<evidence type="ECO:0000256" key="2">
    <source>
        <dbReference type="ARBA" id="ARBA00022737"/>
    </source>
</evidence>
<proteinExistence type="predicted"/>
<feature type="domain" description="3-keto-alpha-glucoside-1,2-lyase/3-keto-2-hydroxy-glucal hydratase" evidence="4">
    <location>
        <begin position="334"/>
        <end position="557"/>
    </location>
</feature>
<dbReference type="Gene3D" id="2.120.10.80">
    <property type="entry name" value="Kelch-type beta propeller"/>
    <property type="match status" value="2"/>
</dbReference>
<feature type="chain" id="PRO_5020329650" evidence="3">
    <location>
        <begin position="24"/>
        <end position="561"/>
    </location>
</feature>
<dbReference type="SMART" id="SM00612">
    <property type="entry name" value="Kelch"/>
    <property type="match status" value="4"/>
</dbReference>
<reference evidence="7" key="1">
    <citation type="submission" date="2019-03" db="EMBL/GenBank/DDBJ databases">
        <title>Flavobacterium sp.</title>
        <authorList>
            <person name="Kim H."/>
        </authorList>
    </citation>
    <scope>NUCLEOTIDE SEQUENCE [LARGE SCALE GENOMIC DNA]</scope>
    <source>
        <strain evidence="7">GS13</strain>
    </source>
</reference>
<dbReference type="AlphaFoldDB" id="A0A4P6YIQ5"/>
<dbReference type="PANTHER" id="PTHR46375">
    <property type="entry name" value="KELCH REPEAT AND BTB DOMAIN-CONTAINING PROTEIN 13-RELATED"/>
    <property type="match status" value="1"/>
</dbReference>
<keyword evidence="7" id="KW-1185">Reference proteome</keyword>
<evidence type="ECO:0000313" key="7">
    <source>
        <dbReference type="Proteomes" id="UP000291124"/>
    </source>
</evidence>
<evidence type="ECO:0000259" key="4">
    <source>
        <dbReference type="Pfam" id="PF06439"/>
    </source>
</evidence>
<feature type="signal peptide" evidence="3">
    <location>
        <begin position="1"/>
        <end position="23"/>
    </location>
</feature>
<dbReference type="RefSeq" id="WP_133277989.1">
    <property type="nucleotide sequence ID" value="NZ_CP037933.1"/>
</dbReference>
<evidence type="ECO:0000259" key="5">
    <source>
        <dbReference type="Pfam" id="PF24981"/>
    </source>
</evidence>
<protein>
    <submittedName>
        <fullName evidence="6">DUF1080 domain-containing protein</fullName>
    </submittedName>
</protein>
<feature type="domain" description="Attractin/MKLN-like beta-propeller" evidence="5">
    <location>
        <begin position="25"/>
        <end position="208"/>
    </location>
</feature>
<evidence type="ECO:0000256" key="3">
    <source>
        <dbReference type="SAM" id="SignalP"/>
    </source>
</evidence>
<dbReference type="Gene3D" id="2.60.120.560">
    <property type="entry name" value="Exo-inulinase, domain 1"/>
    <property type="match status" value="1"/>
</dbReference>
<keyword evidence="3" id="KW-0732">Signal</keyword>
<organism evidence="6 7">
    <name type="scientific">Flavobacterium nackdongense</name>
    <dbReference type="NCBI Taxonomy" id="2547394"/>
    <lineage>
        <taxon>Bacteria</taxon>
        <taxon>Pseudomonadati</taxon>
        <taxon>Bacteroidota</taxon>
        <taxon>Flavobacteriia</taxon>
        <taxon>Flavobacteriales</taxon>
        <taxon>Flavobacteriaceae</taxon>
        <taxon>Flavobacterium</taxon>
    </lineage>
</organism>
<dbReference type="GO" id="GO:0016787">
    <property type="term" value="F:hydrolase activity"/>
    <property type="evidence" value="ECO:0007669"/>
    <property type="project" value="InterPro"/>
</dbReference>